<dbReference type="EMBL" id="BSDR01000001">
    <property type="protein sequence ID" value="GLI34344.1"/>
    <property type="molecule type" value="Genomic_DNA"/>
</dbReference>
<dbReference type="AlphaFoldDB" id="A0A9W6D3Q8"/>
<evidence type="ECO:0000256" key="1">
    <source>
        <dbReference type="SAM" id="Phobius"/>
    </source>
</evidence>
<name>A0A9W6D3Q8_9BACT</name>
<keyword evidence="1" id="KW-0812">Transmembrane</keyword>
<feature type="transmembrane region" description="Helical" evidence="1">
    <location>
        <begin position="26"/>
        <end position="45"/>
    </location>
</feature>
<evidence type="ECO:0000313" key="2">
    <source>
        <dbReference type="EMBL" id="GLI34344.1"/>
    </source>
</evidence>
<organism evidence="2 3">
    <name type="scientific">Desulforhabdus amnigena</name>
    <dbReference type="NCBI Taxonomy" id="40218"/>
    <lineage>
        <taxon>Bacteria</taxon>
        <taxon>Pseudomonadati</taxon>
        <taxon>Thermodesulfobacteriota</taxon>
        <taxon>Syntrophobacteria</taxon>
        <taxon>Syntrophobacterales</taxon>
        <taxon>Syntrophobacteraceae</taxon>
        <taxon>Desulforhabdus</taxon>
    </lineage>
</organism>
<evidence type="ECO:0000313" key="3">
    <source>
        <dbReference type="Proteomes" id="UP001144372"/>
    </source>
</evidence>
<sequence>MMDTAEAYRKMEEANKIIQDFSIGQYALYLFAFLLETALCFWWAVNM</sequence>
<keyword evidence="1" id="KW-1133">Transmembrane helix</keyword>
<protein>
    <submittedName>
        <fullName evidence="2">Uncharacterized protein</fullName>
    </submittedName>
</protein>
<accession>A0A9W6D3Q8</accession>
<reference evidence="2" key="1">
    <citation type="submission" date="2022-12" db="EMBL/GenBank/DDBJ databases">
        <title>Reference genome sequencing for broad-spectrum identification of bacterial and archaeal isolates by mass spectrometry.</title>
        <authorList>
            <person name="Sekiguchi Y."/>
            <person name="Tourlousse D.M."/>
        </authorList>
    </citation>
    <scope>NUCLEOTIDE SEQUENCE</scope>
    <source>
        <strain evidence="2">ASRB1</strain>
    </source>
</reference>
<comment type="caution">
    <text evidence="2">The sequence shown here is derived from an EMBL/GenBank/DDBJ whole genome shotgun (WGS) entry which is preliminary data.</text>
</comment>
<dbReference type="Proteomes" id="UP001144372">
    <property type="component" value="Unassembled WGS sequence"/>
</dbReference>
<dbReference type="RefSeq" id="WP_281793597.1">
    <property type="nucleotide sequence ID" value="NZ_BSDR01000001.1"/>
</dbReference>
<keyword evidence="3" id="KW-1185">Reference proteome</keyword>
<keyword evidence="1" id="KW-0472">Membrane</keyword>
<proteinExistence type="predicted"/>
<gene>
    <name evidence="2" type="ORF">DAMNIGENAA_17770</name>
</gene>